<evidence type="ECO:0000313" key="3">
    <source>
        <dbReference type="Proteomes" id="UP000326532"/>
    </source>
</evidence>
<name>A0A5N6D8T8_ASPPA</name>
<dbReference type="Proteomes" id="UP000326532">
    <property type="component" value="Unassembled WGS sequence"/>
</dbReference>
<dbReference type="AlphaFoldDB" id="A0A5N6D8T8"/>
<dbReference type="EMBL" id="ML735035">
    <property type="protein sequence ID" value="KAB8200743.1"/>
    <property type="molecule type" value="Genomic_DNA"/>
</dbReference>
<proteinExistence type="predicted"/>
<sequence>MLCVRVFLSQTQVGNVAVCLGTGRRQILSVYSTVKSRSEKEVMNRNSLLGHLQKILSPVCAVVVGHVTLATFACGVLAMGRCSGS</sequence>
<organism evidence="2 3">
    <name type="scientific">Aspergillus parasiticus</name>
    <dbReference type="NCBI Taxonomy" id="5067"/>
    <lineage>
        <taxon>Eukaryota</taxon>
        <taxon>Fungi</taxon>
        <taxon>Dikarya</taxon>
        <taxon>Ascomycota</taxon>
        <taxon>Pezizomycotina</taxon>
        <taxon>Eurotiomycetes</taxon>
        <taxon>Eurotiomycetidae</taxon>
        <taxon>Eurotiales</taxon>
        <taxon>Aspergillaceae</taxon>
        <taxon>Aspergillus</taxon>
        <taxon>Aspergillus subgen. Circumdati</taxon>
    </lineage>
</organism>
<keyword evidence="1" id="KW-0812">Transmembrane</keyword>
<accession>A0A5N6D8T8</accession>
<evidence type="ECO:0000313" key="2">
    <source>
        <dbReference type="EMBL" id="KAB8200743.1"/>
    </source>
</evidence>
<gene>
    <name evidence="2" type="ORF">BDV34DRAFT_204045</name>
</gene>
<protein>
    <submittedName>
        <fullName evidence="2">Uncharacterized protein</fullName>
    </submittedName>
</protein>
<feature type="transmembrane region" description="Helical" evidence="1">
    <location>
        <begin position="55"/>
        <end position="79"/>
    </location>
</feature>
<dbReference type="VEuPathDB" id="FungiDB:BDV34DRAFT_204045"/>
<keyword evidence="1" id="KW-1133">Transmembrane helix</keyword>
<evidence type="ECO:0000256" key="1">
    <source>
        <dbReference type="SAM" id="Phobius"/>
    </source>
</evidence>
<reference evidence="2 3" key="1">
    <citation type="submission" date="2019-04" db="EMBL/GenBank/DDBJ databases">
        <title>Fungal friends and foes A comparative genomics study of 23 Aspergillus species from section Flavi.</title>
        <authorList>
            <consortium name="DOE Joint Genome Institute"/>
            <person name="Kjaerbolling I."/>
            <person name="Vesth T.C."/>
            <person name="Frisvad J.C."/>
            <person name="Nybo J.L."/>
            <person name="Theobald S."/>
            <person name="Kildgaard S."/>
            <person name="Petersen T.I."/>
            <person name="Kuo A."/>
            <person name="Sato A."/>
            <person name="Lyhne E.K."/>
            <person name="Kogle M.E."/>
            <person name="Wiebenga A."/>
            <person name="Kun R.S."/>
            <person name="Lubbers R.J."/>
            <person name="Makela M.R."/>
            <person name="Barry K."/>
            <person name="Chovatia M."/>
            <person name="Clum A."/>
            <person name="Daum C."/>
            <person name="Haridas S."/>
            <person name="He G."/>
            <person name="LaButti K."/>
            <person name="Lipzen A."/>
            <person name="Mondo S."/>
            <person name="Pangilinan J."/>
            <person name="Riley R."/>
            <person name="Salamov A."/>
            <person name="Simmons B.A."/>
            <person name="Magnuson J.K."/>
            <person name="Henrissat B."/>
            <person name="Mortensen U.H."/>
            <person name="Larsen T.O."/>
            <person name="De vries R.P."/>
            <person name="Grigoriev I.V."/>
            <person name="Machida M."/>
            <person name="Baker S.E."/>
            <person name="Andersen M.R."/>
        </authorList>
    </citation>
    <scope>NUCLEOTIDE SEQUENCE [LARGE SCALE GENOMIC DNA]</scope>
    <source>
        <strain evidence="2 3">CBS 117618</strain>
    </source>
</reference>
<keyword evidence="3" id="KW-1185">Reference proteome</keyword>
<keyword evidence="1" id="KW-0472">Membrane</keyword>